<organism evidence="2 3">
    <name type="scientific">Aspergillus keveii</name>
    <dbReference type="NCBI Taxonomy" id="714993"/>
    <lineage>
        <taxon>Eukaryota</taxon>
        <taxon>Fungi</taxon>
        <taxon>Dikarya</taxon>
        <taxon>Ascomycota</taxon>
        <taxon>Pezizomycotina</taxon>
        <taxon>Eurotiomycetes</taxon>
        <taxon>Eurotiomycetidae</taxon>
        <taxon>Eurotiales</taxon>
        <taxon>Aspergillaceae</taxon>
        <taxon>Aspergillus</taxon>
        <taxon>Aspergillus subgen. Nidulantes</taxon>
    </lineage>
</organism>
<feature type="region of interest" description="Disordered" evidence="1">
    <location>
        <begin position="166"/>
        <end position="187"/>
    </location>
</feature>
<gene>
    <name evidence="2" type="ORF">BJX66DRAFT_32742</name>
</gene>
<proteinExistence type="predicted"/>
<name>A0ABR4FT17_9EURO</name>
<dbReference type="Proteomes" id="UP001610563">
    <property type="component" value="Unassembled WGS sequence"/>
</dbReference>
<accession>A0ABR4FT17</accession>
<protein>
    <submittedName>
        <fullName evidence="2">Uncharacterized protein</fullName>
    </submittedName>
</protein>
<feature type="compositionally biased region" description="Polar residues" evidence="1">
    <location>
        <begin position="632"/>
        <end position="650"/>
    </location>
</feature>
<sequence>MERESHLKQAICDNIHELERLVREAGYNDISARLKSILDSEDQILSLYNAFSRKLRKRKACNASSPGQFSWFEGYTSPEGGTLSKKQVGNLARITARWELKDEDIRDLKICLLLWKLAPHIFCDGERADLNVIRRCYNDLERMRAVDPTRRKVLLMLLSDMVEKEQKNLENEQQKRKRSRRQQKKDTEDYARNPIFLTSALRTLSRNLWPGLDEQELKRRRKLLSEYSRDGWKWRHLRCPEIILSLHNSAAKQFERHGWQHIEVQAINTYLENLPQFCIREELDVAFKSINSYYRNEQPSPYLPPRALQSGTSISEPFVSIDSETALNFQDGRPGVDSAQHSRTTVSLVGQDRVVRSEPEISRSTPSDNGSPPRRNTSSTQTRKRKRRQETLSDEHGFTPFVVSLQPVNNASADGTPNSFEAGFSRQSTVGEVVALRKSTASDERRSQLRVPIGSESAQTTARTAQEVDSSATQVDRQETPTTSSACAASTNTCPLLPSLHGGNIQRIDNEGQMLVHDLGSAPTTMKNVELHGTEFFQHIDQHRYNGLQNTGVHQTDSRDIQSRIYLSSSQSECLGHTYPNVQLAADSLSPHCSTTGNQACTTSQSARKSPLSFFWGNWDQEYSSDPILPTRESSSSGQFNQQNYRTASSAPEVESSVPFFWGNWDQDYANPESSSLDHQIHGTVPNPAQAESSVPFCWGNWDQDYANLESSSLDHQIHGTVPNPAQAESSVPPFCWGNWDQDFTNTQSVPSSRGISSFGSCNQGYSTASHANQVEPPVPYLWHQASHAVPRELATCKQASLGYMNRFTGLSAVQG</sequence>
<dbReference type="EMBL" id="JBFTWV010000119">
    <property type="protein sequence ID" value="KAL2786385.1"/>
    <property type="molecule type" value="Genomic_DNA"/>
</dbReference>
<evidence type="ECO:0000256" key="1">
    <source>
        <dbReference type="SAM" id="MobiDB-lite"/>
    </source>
</evidence>
<keyword evidence="3" id="KW-1185">Reference proteome</keyword>
<evidence type="ECO:0000313" key="2">
    <source>
        <dbReference type="EMBL" id="KAL2786385.1"/>
    </source>
</evidence>
<feature type="compositionally biased region" description="Polar residues" evidence="1">
    <location>
        <begin position="339"/>
        <end position="348"/>
    </location>
</feature>
<evidence type="ECO:0000313" key="3">
    <source>
        <dbReference type="Proteomes" id="UP001610563"/>
    </source>
</evidence>
<comment type="caution">
    <text evidence="2">The sequence shown here is derived from an EMBL/GenBank/DDBJ whole genome shotgun (WGS) entry which is preliminary data.</text>
</comment>
<feature type="region of interest" description="Disordered" evidence="1">
    <location>
        <begin position="437"/>
        <end position="487"/>
    </location>
</feature>
<feature type="compositionally biased region" description="Polar residues" evidence="1">
    <location>
        <begin position="456"/>
        <end position="475"/>
    </location>
</feature>
<feature type="region of interest" description="Disordered" evidence="1">
    <location>
        <begin position="329"/>
        <end position="399"/>
    </location>
</feature>
<feature type="region of interest" description="Disordered" evidence="1">
    <location>
        <begin position="630"/>
        <end position="650"/>
    </location>
</feature>
<reference evidence="2 3" key="1">
    <citation type="submission" date="2024-07" db="EMBL/GenBank/DDBJ databases">
        <title>Section-level genome sequencing and comparative genomics of Aspergillus sections Usti and Cavernicolus.</title>
        <authorList>
            <consortium name="Lawrence Berkeley National Laboratory"/>
            <person name="Nybo J.L."/>
            <person name="Vesth T.C."/>
            <person name="Theobald S."/>
            <person name="Frisvad J.C."/>
            <person name="Larsen T.O."/>
            <person name="Kjaerboelling I."/>
            <person name="Rothschild-Mancinelli K."/>
            <person name="Lyhne E.K."/>
            <person name="Kogle M.E."/>
            <person name="Barry K."/>
            <person name="Clum A."/>
            <person name="Na H."/>
            <person name="Ledsgaard L."/>
            <person name="Lin J."/>
            <person name="Lipzen A."/>
            <person name="Kuo A."/>
            <person name="Riley R."/>
            <person name="Mondo S."/>
            <person name="Labutti K."/>
            <person name="Haridas S."/>
            <person name="Pangalinan J."/>
            <person name="Salamov A.A."/>
            <person name="Simmons B.A."/>
            <person name="Magnuson J.K."/>
            <person name="Chen J."/>
            <person name="Drula E."/>
            <person name="Henrissat B."/>
            <person name="Wiebenga A."/>
            <person name="Lubbers R.J."/>
            <person name="Gomes A.C."/>
            <person name="Makela M.R."/>
            <person name="Stajich J."/>
            <person name="Grigoriev I.V."/>
            <person name="Mortensen U.H."/>
            <person name="De Vries R.P."/>
            <person name="Baker S.E."/>
            <person name="Andersen M.R."/>
        </authorList>
    </citation>
    <scope>NUCLEOTIDE SEQUENCE [LARGE SCALE GENOMIC DNA]</scope>
    <source>
        <strain evidence="2 3">CBS 209.92</strain>
    </source>
</reference>